<feature type="compositionally biased region" description="Polar residues" evidence="6">
    <location>
        <begin position="283"/>
        <end position="292"/>
    </location>
</feature>
<dbReference type="GO" id="GO:0097020">
    <property type="term" value="F:COPII receptor activity"/>
    <property type="evidence" value="ECO:0007669"/>
    <property type="project" value="InterPro"/>
</dbReference>
<keyword evidence="4 7" id="KW-1133">Transmembrane helix</keyword>
<dbReference type="Pfam" id="PF04148">
    <property type="entry name" value="Erv26"/>
    <property type="match status" value="1"/>
</dbReference>
<feature type="transmembrane region" description="Helical" evidence="7">
    <location>
        <begin position="98"/>
        <end position="117"/>
    </location>
</feature>
<feature type="transmembrane region" description="Helical" evidence="7">
    <location>
        <begin position="163"/>
        <end position="185"/>
    </location>
</feature>
<protein>
    <submittedName>
        <fullName evidence="8">Transmembrane adaptor Erv26-domain-containing protein</fullName>
    </submittedName>
</protein>
<feature type="region of interest" description="Disordered" evidence="6">
    <location>
        <begin position="262"/>
        <end position="381"/>
    </location>
</feature>
<feature type="compositionally biased region" description="Polar residues" evidence="6">
    <location>
        <begin position="358"/>
        <end position="371"/>
    </location>
</feature>
<evidence type="ECO:0000256" key="1">
    <source>
        <dbReference type="ARBA" id="ARBA00004141"/>
    </source>
</evidence>
<evidence type="ECO:0000313" key="9">
    <source>
        <dbReference type="Proteomes" id="UP001153365"/>
    </source>
</evidence>
<feature type="transmembrane region" description="Helical" evidence="7">
    <location>
        <begin position="50"/>
        <end position="78"/>
    </location>
</feature>
<comment type="similarity">
    <text evidence="2">Belongs to the SVP26 family.</text>
</comment>
<dbReference type="GO" id="GO:0030134">
    <property type="term" value="C:COPII-coated ER to Golgi transport vesicle"/>
    <property type="evidence" value="ECO:0007669"/>
    <property type="project" value="TreeGrafter"/>
</dbReference>
<comment type="subcellular location">
    <subcellularLocation>
        <location evidence="1">Membrane</location>
        <topology evidence="1">Multi-pass membrane protein</topology>
    </subcellularLocation>
</comment>
<dbReference type="EMBL" id="CALTRL010001148">
    <property type="protein sequence ID" value="CAH7671170.1"/>
    <property type="molecule type" value="Genomic_DNA"/>
</dbReference>
<evidence type="ECO:0000256" key="6">
    <source>
        <dbReference type="SAM" id="MobiDB-lite"/>
    </source>
</evidence>
<proteinExistence type="inferred from homology"/>
<gene>
    <name evidence="8" type="ORF">PPACK8108_LOCUS5928</name>
</gene>
<dbReference type="InterPro" id="IPR007277">
    <property type="entry name" value="Svp26/Tex261"/>
</dbReference>
<evidence type="ECO:0000256" key="7">
    <source>
        <dbReference type="SAM" id="Phobius"/>
    </source>
</evidence>
<dbReference type="GO" id="GO:0006888">
    <property type="term" value="P:endoplasmic reticulum to Golgi vesicle-mediated transport"/>
    <property type="evidence" value="ECO:0007669"/>
    <property type="project" value="InterPro"/>
</dbReference>
<accession>A0AAV0ASQ7</accession>
<feature type="compositionally biased region" description="Polar residues" evidence="6">
    <location>
        <begin position="263"/>
        <end position="275"/>
    </location>
</feature>
<evidence type="ECO:0000256" key="4">
    <source>
        <dbReference type="ARBA" id="ARBA00022989"/>
    </source>
</evidence>
<organism evidence="8 9">
    <name type="scientific">Phakopsora pachyrhizi</name>
    <name type="common">Asian soybean rust disease fungus</name>
    <dbReference type="NCBI Taxonomy" id="170000"/>
    <lineage>
        <taxon>Eukaryota</taxon>
        <taxon>Fungi</taxon>
        <taxon>Dikarya</taxon>
        <taxon>Basidiomycota</taxon>
        <taxon>Pucciniomycotina</taxon>
        <taxon>Pucciniomycetes</taxon>
        <taxon>Pucciniales</taxon>
        <taxon>Phakopsoraceae</taxon>
        <taxon>Phakopsora</taxon>
    </lineage>
</organism>
<dbReference type="PANTHER" id="PTHR13144:SF0">
    <property type="entry name" value="PROTEIN TEX261"/>
    <property type="match status" value="1"/>
</dbReference>
<comment type="caution">
    <text evidence="8">The sequence shown here is derived from an EMBL/GenBank/DDBJ whole genome shotgun (WGS) entry which is preliminary data.</text>
</comment>
<feature type="transmembrane region" description="Helical" evidence="7">
    <location>
        <begin position="6"/>
        <end position="29"/>
    </location>
</feature>
<feature type="compositionally biased region" description="Low complexity" evidence="6">
    <location>
        <begin position="317"/>
        <end position="327"/>
    </location>
</feature>
<evidence type="ECO:0000256" key="3">
    <source>
        <dbReference type="ARBA" id="ARBA00022692"/>
    </source>
</evidence>
<dbReference type="GO" id="GO:0005789">
    <property type="term" value="C:endoplasmic reticulum membrane"/>
    <property type="evidence" value="ECO:0007669"/>
    <property type="project" value="TreeGrafter"/>
</dbReference>
<name>A0AAV0ASQ7_PHAPC</name>
<dbReference type="PANTHER" id="PTHR13144">
    <property type="entry name" value="TEX261 PROTEIN"/>
    <property type="match status" value="1"/>
</dbReference>
<evidence type="ECO:0000256" key="2">
    <source>
        <dbReference type="ARBA" id="ARBA00008096"/>
    </source>
</evidence>
<dbReference type="Proteomes" id="UP001153365">
    <property type="component" value="Unassembled WGS sequence"/>
</dbReference>
<evidence type="ECO:0000313" key="8">
    <source>
        <dbReference type="EMBL" id="CAH7671170.1"/>
    </source>
</evidence>
<dbReference type="GO" id="GO:0000139">
    <property type="term" value="C:Golgi membrane"/>
    <property type="evidence" value="ECO:0007669"/>
    <property type="project" value="TreeGrafter"/>
</dbReference>
<dbReference type="AlphaFoldDB" id="A0AAV0ASQ7"/>
<sequence>MLLHLFSLLSSLLAIAFLTLCLASGLLYLAELIEENTQVAKRFGKQLVQVVILIHLAFYLSEGLPLPLVALGVFSHLVYLTNFNKISWPSISLTSGSFILSCGLVVIDHFAWFFYFAERIRSSALNNHSIHYYRAQLSNTDSLASRSWSRGDGNRQGATQLTFWDITTFFALCVWLVPFFLFLSLSASDNVLPNSVVSPSSSMPTLSAQPPTPTNESQELTYDHHQLLNNSSSKLLLNPVRQPGKSFLKSILTNFLGSLPRVNHSSSGGRTSSRPNEGLISPSVPSSPSFNAPLTHINHPSHSPPGSPSFLYCNQLSPSSSTTSPRRAFSNQNGFDSVTALGQDEHLLSPGPKYRTPLHSQSLPPINTNINGYRPQSPLFK</sequence>
<keyword evidence="3 7" id="KW-0812">Transmembrane</keyword>
<keyword evidence="5 7" id="KW-0472">Membrane</keyword>
<keyword evidence="9" id="KW-1185">Reference proteome</keyword>
<evidence type="ECO:0000256" key="5">
    <source>
        <dbReference type="ARBA" id="ARBA00023136"/>
    </source>
</evidence>
<reference evidence="8" key="1">
    <citation type="submission" date="2022-06" db="EMBL/GenBank/DDBJ databases">
        <authorList>
            <consortium name="SYNGENTA / RWTH Aachen University"/>
        </authorList>
    </citation>
    <scope>NUCLEOTIDE SEQUENCE</scope>
</reference>